<name>A0A067FPK8_CITSI</name>
<sequence length="26" mass="2833">YGTEGAGGKIPPNSWLVFDVELIDVR</sequence>
<keyword evidence="1" id="KW-0413">Isomerase</keyword>
<dbReference type="AlphaFoldDB" id="A0A067FPK8"/>
<dbReference type="InterPro" id="IPR046357">
    <property type="entry name" value="PPIase_dom_sf"/>
</dbReference>
<dbReference type="Proteomes" id="UP000027120">
    <property type="component" value="Unassembled WGS sequence"/>
</dbReference>
<dbReference type="EMBL" id="KK784903">
    <property type="protein sequence ID" value="KDO65392.1"/>
    <property type="molecule type" value="Genomic_DNA"/>
</dbReference>
<feature type="non-terminal residue" evidence="3">
    <location>
        <position position="1"/>
    </location>
</feature>
<dbReference type="GO" id="GO:0003755">
    <property type="term" value="F:peptidyl-prolyl cis-trans isomerase activity"/>
    <property type="evidence" value="ECO:0007669"/>
    <property type="project" value="UniProtKB-KW"/>
</dbReference>
<evidence type="ECO:0000313" key="4">
    <source>
        <dbReference type="Proteomes" id="UP000027120"/>
    </source>
</evidence>
<keyword evidence="1" id="KW-0697">Rotamase</keyword>
<organism evidence="3 4">
    <name type="scientific">Citrus sinensis</name>
    <name type="common">Sweet orange</name>
    <name type="synonym">Citrus aurantium var. sinensis</name>
    <dbReference type="NCBI Taxonomy" id="2711"/>
    <lineage>
        <taxon>Eukaryota</taxon>
        <taxon>Viridiplantae</taxon>
        <taxon>Streptophyta</taxon>
        <taxon>Embryophyta</taxon>
        <taxon>Tracheophyta</taxon>
        <taxon>Spermatophyta</taxon>
        <taxon>Magnoliopsida</taxon>
        <taxon>eudicotyledons</taxon>
        <taxon>Gunneridae</taxon>
        <taxon>Pentapetalae</taxon>
        <taxon>rosids</taxon>
        <taxon>malvids</taxon>
        <taxon>Sapindales</taxon>
        <taxon>Rutaceae</taxon>
        <taxon>Aurantioideae</taxon>
        <taxon>Citrus</taxon>
    </lineage>
</organism>
<evidence type="ECO:0000256" key="1">
    <source>
        <dbReference type="PROSITE-ProRule" id="PRU00277"/>
    </source>
</evidence>
<keyword evidence="4" id="KW-1185">Reference proteome</keyword>
<accession>A0A067FPK8</accession>
<dbReference type="SUPFAM" id="SSF54534">
    <property type="entry name" value="FKBP-like"/>
    <property type="match status" value="1"/>
</dbReference>
<evidence type="ECO:0000313" key="3">
    <source>
        <dbReference type="EMBL" id="KDO65392.1"/>
    </source>
</evidence>
<feature type="domain" description="PPIase FKBP-type" evidence="2">
    <location>
        <begin position="1"/>
        <end position="26"/>
    </location>
</feature>
<protein>
    <recommendedName>
        <fullName evidence="1">peptidylprolyl isomerase</fullName>
        <ecNumber evidence="1">5.2.1.8</ecNumber>
    </recommendedName>
</protein>
<dbReference type="EC" id="5.2.1.8" evidence="1"/>
<dbReference type="Gene3D" id="3.10.50.40">
    <property type="match status" value="1"/>
</dbReference>
<dbReference type="Pfam" id="PF00254">
    <property type="entry name" value="FKBP_C"/>
    <property type="match status" value="1"/>
</dbReference>
<reference evidence="3 4" key="1">
    <citation type="submission" date="2014-04" db="EMBL/GenBank/DDBJ databases">
        <authorList>
            <consortium name="International Citrus Genome Consortium"/>
            <person name="Gmitter F."/>
            <person name="Chen C."/>
            <person name="Farmerie W."/>
            <person name="Harkins T."/>
            <person name="Desany B."/>
            <person name="Mohiuddin M."/>
            <person name="Kodira C."/>
            <person name="Borodovsky M."/>
            <person name="Lomsadze A."/>
            <person name="Burns P."/>
            <person name="Jenkins J."/>
            <person name="Prochnik S."/>
            <person name="Shu S."/>
            <person name="Chapman J."/>
            <person name="Pitluck S."/>
            <person name="Schmutz J."/>
            <person name="Rokhsar D."/>
        </authorList>
    </citation>
    <scope>NUCLEOTIDE SEQUENCE</scope>
</reference>
<dbReference type="PROSITE" id="PS50059">
    <property type="entry name" value="FKBP_PPIASE"/>
    <property type="match status" value="1"/>
</dbReference>
<gene>
    <name evidence="3" type="ORF">CISIN_1g0112822mg</name>
</gene>
<evidence type="ECO:0000259" key="2">
    <source>
        <dbReference type="PROSITE" id="PS50059"/>
    </source>
</evidence>
<proteinExistence type="predicted"/>
<comment type="catalytic activity">
    <reaction evidence="1">
        <text>[protein]-peptidylproline (omega=180) = [protein]-peptidylproline (omega=0)</text>
        <dbReference type="Rhea" id="RHEA:16237"/>
        <dbReference type="Rhea" id="RHEA-COMP:10747"/>
        <dbReference type="Rhea" id="RHEA-COMP:10748"/>
        <dbReference type="ChEBI" id="CHEBI:83833"/>
        <dbReference type="ChEBI" id="CHEBI:83834"/>
        <dbReference type="EC" id="5.2.1.8"/>
    </reaction>
</comment>
<dbReference type="InterPro" id="IPR001179">
    <property type="entry name" value="PPIase_FKBP_dom"/>
</dbReference>